<gene>
    <name evidence="2" type="ORF">O3M35_008492</name>
</gene>
<dbReference type="Pfam" id="PF10545">
    <property type="entry name" value="MADF_DNA_bdg"/>
    <property type="match status" value="1"/>
</dbReference>
<dbReference type="EMBL" id="JAPXFL010000005">
    <property type="protein sequence ID" value="KAK9506591.1"/>
    <property type="molecule type" value="Genomic_DNA"/>
</dbReference>
<dbReference type="AlphaFoldDB" id="A0AAW1D787"/>
<dbReference type="InterPro" id="IPR006578">
    <property type="entry name" value="MADF-dom"/>
</dbReference>
<protein>
    <recommendedName>
        <fullName evidence="1">MADF domain-containing protein</fullName>
    </recommendedName>
</protein>
<evidence type="ECO:0000313" key="2">
    <source>
        <dbReference type="EMBL" id="KAK9506591.1"/>
    </source>
</evidence>
<dbReference type="PANTHER" id="PTHR21505">
    <property type="entry name" value="MADF DOMAIN-CONTAINING PROTEIN-RELATED"/>
    <property type="match status" value="1"/>
</dbReference>
<organism evidence="2 3">
    <name type="scientific">Rhynocoris fuscipes</name>
    <dbReference type="NCBI Taxonomy" id="488301"/>
    <lineage>
        <taxon>Eukaryota</taxon>
        <taxon>Metazoa</taxon>
        <taxon>Ecdysozoa</taxon>
        <taxon>Arthropoda</taxon>
        <taxon>Hexapoda</taxon>
        <taxon>Insecta</taxon>
        <taxon>Pterygota</taxon>
        <taxon>Neoptera</taxon>
        <taxon>Paraneoptera</taxon>
        <taxon>Hemiptera</taxon>
        <taxon>Heteroptera</taxon>
        <taxon>Panheteroptera</taxon>
        <taxon>Cimicomorpha</taxon>
        <taxon>Reduviidae</taxon>
        <taxon>Harpactorinae</taxon>
        <taxon>Harpactorini</taxon>
        <taxon>Rhynocoris</taxon>
    </lineage>
</organism>
<dbReference type="Proteomes" id="UP001461498">
    <property type="component" value="Unassembled WGS sequence"/>
</dbReference>
<evidence type="ECO:0000313" key="3">
    <source>
        <dbReference type="Proteomes" id="UP001461498"/>
    </source>
</evidence>
<feature type="domain" description="MADF" evidence="1">
    <location>
        <begin position="8"/>
        <end position="98"/>
    </location>
</feature>
<sequence length="124" mass="14951">MSKSETMKFIQLYRDKQCLWYPYHENYKNQDERYEAANSIAIEMNMEGFGAHEVIRKFKNLRSSYCQELKKIKKSENSYKPKVSWFKLMDSFIKPYVHQKPTVIQDIFEVSRSVLLLLFVLYVC</sequence>
<dbReference type="PROSITE" id="PS51029">
    <property type="entry name" value="MADF"/>
    <property type="match status" value="1"/>
</dbReference>
<accession>A0AAW1D787</accession>
<comment type="caution">
    <text evidence="2">The sequence shown here is derived from an EMBL/GenBank/DDBJ whole genome shotgun (WGS) entry which is preliminary data.</text>
</comment>
<reference evidence="2 3" key="1">
    <citation type="submission" date="2022-12" db="EMBL/GenBank/DDBJ databases">
        <title>Chromosome-level genome assembly of true bugs.</title>
        <authorList>
            <person name="Ma L."/>
            <person name="Li H."/>
        </authorList>
    </citation>
    <scope>NUCLEOTIDE SEQUENCE [LARGE SCALE GENOMIC DNA]</scope>
    <source>
        <strain evidence="2">Lab_2022b</strain>
    </source>
</reference>
<keyword evidence="3" id="KW-1185">Reference proteome</keyword>
<name>A0AAW1D787_9HEMI</name>
<evidence type="ECO:0000259" key="1">
    <source>
        <dbReference type="PROSITE" id="PS51029"/>
    </source>
</evidence>
<proteinExistence type="predicted"/>
<dbReference type="PANTHER" id="PTHR21505:SF8">
    <property type="entry name" value="DPT-YFP REPRESSOR BY OVEREXPRESSION, ISOFORM D-RELATED"/>
    <property type="match status" value="1"/>
</dbReference>
<dbReference type="SMART" id="SM00595">
    <property type="entry name" value="MADF"/>
    <property type="match status" value="1"/>
</dbReference>